<name>A0A0F9NNJ1_9ZZZZ</name>
<dbReference type="EMBL" id="LAZR01007799">
    <property type="protein sequence ID" value="KKM82852.1"/>
    <property type="molecule type" value="Genomic_DNA"/>
</dbReference>
<gene>
    <name evidence="1" type="ORF">LCGC14_1315300</name>
</gene>
<sequence length="68" mass="7520">MAITFTHTFEVIYNGETIEGKVGLNEEGHSVYQIDSQLTPILAESVHDLVKSLHKVPGTLTKIEINVI</sequence>
<accession>A0A0F9NNJ1</accession>
<evidence type="ECO:0000313" key="1">
    <source>
        <dbReference type="EMBL" id="KKM82852.1"/>
    </source>
</evidence>
<protein>
    <submittedName>
        <fullName evidence="1">Uncharacterized protein</fullName>
    </submittedName>
</protein>
<proteinExistence type="predicted"/>
<comment type="caution">
    <text evidence="1">The sequence shown here is derived from an EMBL/GenBank/DDBJ whole genome shotgun (WGS) entry which is preliminary data.</text>
</comment>
<reference evidence="1" key="1">
    <citation type="journal article" date="2015" name="Nature">
        <title>Complex archaea that bridge the gap between prokaryotes and eukaryotes.</title>
        <authorList>
            <person name="Spang A."/>
            <person name="Saw J.H."/>
            <person name="Jorgensen S.L."/>
            <person name="Zaremba-Niedzwiedzka K."/>
            <person name="Martijn J."/>
            <person name="Lind A.E."/>
            <person name="van Eijk R."/>
            <person name="Schleper C."/>
            <person name="Guy L."/>
            <person name="Ettema T.J."/>
        </authorList>
    </citation>
    <scope>NUCLEOTIDE SEQUENCE</scope>
</reference>
<organism evidence="1">
    <name type="scientific">marine sediment metagenome</name>
    <dbReference type="NCBI Taxonomy" id="412755"/>
    <lineage>
        <taxon>unclassified sequences</taxon>
        <taxon>metagenomes</taxon>
        <taxon>ecological metagenomes</taxon>
    </lineage>
</organism>
<dbReference type="AlphaFoldDB" id="A0A0F9NNJ1"/>